<dbReference type="NCBIfam" id="TIGR00157">
    <property type="entry name" value="ribosome small subunit-dependent GTPase A"/>
    <property type="match status" value="1"/>
</dbReference>
<dbReference type="HAMAP" id="MF_01820">
    <property type="entry name" value="GTPase_RsgA"/>
    <property type="match status" value="1"/>
</dbReference>
<feature type="binding site" evidence="10">
    <location>
        <position position="246"/>
    </location>
    <ligand>
        <name>Zn(2+)</name>
        <dbReference type="ChEBI" id="CHEBI:29105"/>
    </ligand>
</feature>
<feature type="binding site" evidence="10">
    <location>
        <position position="251"/>
    </location>
    <ligand>
        <name>Zn(2+)</name>
        <dbReference type="ChEBI" id="CHEBI:29105"/>
    </ligand>
</feature>
<dbReference type="Proteomes" id="UP000092971">
    <property type="component" value="Chromosome"/>
</dbReference>
<comment type="function">
    <text evidence="10">One of several proteins that assist in the late maturation steps of the functional core of the 30S ribosomal subunit. Helps release RbfA from mature subunits. May play a role in the assembly of ribosomal proteins into the subunit. Circularly permuted GTPase that catalyzes slow GTP hydrolysis, GTPase activity is stimulated by the 30S ribosomal subunit.</text>
</comment>
<evidence type="ECO:0000259" key="11">
    <source>
        <dbReference type="PROSITE" id="PS50936"/>
    </source>
</evidence>
<dbReference type="CDD" id="cd04466">
    <property type="entry name" value="S1_YloQ_GTPase"/>
    <property type="match status" value="1"/>
</dbReference>
<proteinExistence type="inferred from homology"/>
<dbReference type="EC" id="3.6.1.-" evidence="10"/>
<keyword evidence="3 10" id="KW-0479">Metal-binding</keyword>
<dbReference type="RefSeq" id="WP_015359714.1">
    <property type="nucleotide sequence ID" value="NZ_CP014672.1"/>
</dbReference>
<dbReference type="PANTHER" id="PTHR32120:SF11">
    <property type="entry name" value="SMALL RIBOSOMAL SUBUNIT BIOGENESIS GTPASE RSGA 1, MITOCHONDRIAL-RELATED"/>
    <property type="match status" value="1"/>
</dbReference>
<dbReference type="Gene3D" id="1.10.40.50">
    <property type="entry name" value="Probable gtpase engc, domain 3"/>
    <property type="match status" value="1"/>
</dbReference>
<evidence type="ECO:0000313" key="13">
    <source>
        <dbReference type="EMBL" id="ANW99328.1"/>
    </source>
</evidence>
<reference evidence="13 14" key="1">
    <citation type="submission" date="2016-02" db="EMBL/GenBank/DDBJ databases">
        <title>Comparison of Clostridium stercorarium subspecies using comparative genomics and transcriptomics.</title>
        <authorList>
            <person name="Schellenberg J."/>
            <person name="Thallinger G."/>
            <person name="Levin D.B."/>
            <person name="Zhang X."/>
            <person name="Alvare G."/>
            <person name="Fristensky B."/>
            <person name="Sparling R."/>
        </authorList>
    </citation>
    <scope>NUCLEOTIDE SEQUENCE [LARGE SCALE GENOMIC DNA]</scope>
    <source>
        <strain evidence="13 14">DSM 2910</strain>
    </source>
</reference>
<dbReference type="Pfam" id="PF03193">
    <property type="entry name" value="RsgA_GTPase"/>
    <property type="match status" value="1"/>
</dbReference>
<dbReference type="EMBL" id="CP014672">
    <property type="protein sequence ID" value="ANW99328.1"/>
    <property type="molecule type" value="Genomic_DNA"/>
</dbReference>
<dbReference type="PANTHER" id="PTHR32120">
    <property type="entry name" value="SMALL RIBOSOMAL SUBUNIT BIOGENESIS GTPASE RSGA"/>
    <property type="match status" value="1"/>
</dbReference>
<dbReference type="GO" id="GO:0005525">
    <property type="term" value="F:GTP binding"/>
    <property type="evidence" value="ECO:0007669"/>
    <property type="project" value="UniProtKB-UniRule"/>
</dbReference>
<dbReference type="InterPro" id="IPR031944">
    <property type="entry name" value="RsgA_N"/>
</dbReference>
<evidence type="ECO:0000256" key="7">
    <source>
        <dbReference type="ARBA" id="ARBA00022833"/>
    </source>
</evidence>
<dbReference type="AlphaFoldDB" id="A0A1B1YEY7"/>
<evidence type="ECO:0000256" key="3">
    <source>
        <dbReference type="ARBA" id="ARBA00022723"/>
    </source>
</evidence>
<dbReference type="GO" id="GO:0019843">
    <property type="term" value="F:rRNA binding"/>
    <property type="evidence" value="ECO:0007669"/>
    <property type="project" value="UniProtKB-KW"/>
</dbReference>
<accession>A0A1B1YEY7</accession>
<feature type="binding site" evidence="10">
    <location>
        <begin position="114"/>
        <end position="117"/>
    </location>
    <ligand>
        <name>GTP</name>
        <dbReference type="ChEBI" id="CHEBI:37565"/>
    </ligand>
</feature>
<evidence type="ECO:0000256" key="8">
    <source>
        <dbReference type="ARBA" id="ARBA00022884"/>
    </source>
</evidence>
<comment type="cofactor">
    <cofactor evidence="10">
        <name>Zn(2+)</name>
        <dbReference type="ChEBI" id="CHEBI:29105"/>
    </cofactor>
    <text evidence="10">Binds 1 zinc ion per subunit.</text>
</comment>
<dbReference type="GO" id="GO:0046872">
    <property type="term" value="F:metal ion binding"/>
    <property type="evidence" value="ECO:0007669"/>
    <property type="project" value="UniProtKB-KW"/>
</dbReference>
<dbReference type="Pfam" id="PF16745">
    <property type="entry name" value="RsgA_N"/>
    <property type="match status" value="1"/>
</dbReference>
<evidence type="ECO:0000256" key="10">
    <source>
        <dbReference type="HAMAP-Rule" id="MF_01820"/>
    </source>
</evidence>
<feature type="domain" description="CP-type G" evidence="12">
    <location>
        <begin position="65"/>
        <end position="222"/>
    </location>
</feature>
<comment type="subunit">
    <text evidence="10">Monomer. Associates with 30S ribosomal subunit, binds 16S rRNA.</text>
</comment>
<dbReference type="InterPro" id="IPR004881">
    <property type="entry name" value="Ribosome_biogen_GTPase_RsgA"/>
</dbReference>
<dbReference type="GO" id="GO:0003924">
    <property type="term" value="F:GTPase activity"/>
    <property type="evidence" value="ECO:0007669"/>
    <property type="project" value="UniProtKB-UniRule"/>
</dbReference>
<keyword evidence="8 10" id="KW-0694">RNA-binding</keyword>
<dbReference type="GO" id="GO:0005737">
    <property type="term" value="C:cytoplasm"/>
    <property type="evidence" value="ECO:0007669"/>
    <property type="project" value="UniProtKB-SubCell"/>
</dbReference>
<dbReference type="GO" id="GO:0042274">
    <property type="term" value="P:ribosomal small subunit biogenesis"/>
    <property type="evidence" value="ECO:0007669"/>
    <property type="project" value="UniProtKB-UniRule"/>
</dbReference>
<keyword evidence="2 10" id="KW-0690">Ribosome biogenesis</keyword>
<feature type="binding site" evidence="10">
    <location>
        <position position="259"/>
    </location>
    <ligand>
        <name>Zn(2+)</name>
        <dbReference type="ChEBI" id="CHEBI:29105"/>
    </ligand>
</feature>
<feature type="domain" description="EngC GTPase" evidence="11">
    <location>
        <begin position="74"/>
        <end position="220"/>
    </location>
</feature>
<dbReference type="InterPro" id="IPR012340">
    <property type="entry name" value="NA-bd_OB-fold"/>
</dbReference>
<evidence type="ECO:0000256" key="6">
    <source>
        <dbReference type="ARBA" id="ARBA00022801"/>
    </source>
</evidence>
<keyword evidence="5 10" id="KW-0547">Nucleotide-binding</keyword>
<dbReference type="InterPro" id="IPR030378">
    <property type="entry name" value="G_CP_dom"/>
</dbReference>
<dbReference type="OrthoDB" id="9809485at2"/>
<evidence type="ECO:0000256" key="2">
    <source>
        <dbReference type="ARBA" id="ARBA00022517"/>
    </source>
</evidence>
<dbReference type="SUPFAM" id="SSF52540">
    <property type="entry name" value="P-loop containing nucleoside triphosphate hydrolases"/>
    <property type="match status" value="1"/>
</dbReference>
<gene>
    <name evidence="10" type="primary">rsgA</name>
    <name evidence="13" type="ORF">CSTERTH_09940</name>
</gene>
<evidence type="ECO:0000256" key="4">
    <source>
        <dbReference type="ARBA" id="ARBA00022730"/>
    </source>
</evidence>
<dbReference type="Gene3D" id="3.40.50.300">
    <property type="entry name" value="P-loop containing nucleotide triphosphate hydrolases"/>
    <property type="match status" value="1"/>
</dbReference>
<dbReference type="PROSITE" id="PS51721">
    <property type="entry name" value="G_CP"/>
    <property type="match status" value="1"/>
</dbReference>
<name>A0A1B1YEY7_THEST</name>
<evidence type="ECO:0000313" key="14">
    <source>
        <dbReference type="Proteomes" id="UP000092971"/>
    </source>
</evidence>
<keyword evidence="4 10" id="KW-0699">rRNA-binding</keyword>
<dbReference type="InterPro" id="IPR027417">
    <property type="entry name" value="P-loop_NTPase"/>
</dbReference>
<dbReference type="Gene3D" id="2.40.50.140">
    <property type="entry name" value="Nucleic acid-binding proteins"/>
    <property type="match status" value="1"/>
</dbReference>
<keyword evidence="7 10" id="KW-0862">Zinc</keyword>
<dbReference type="PROSITE" id="PS50936">
    <property type="entry name" value="ENGC_GTPASE"/>
    <property type="match status" value="1"/>
</dbReference>
<sequence>MPKGLILKGVGGFYTVESSSGIYECRVRGVFRKKGITPVAGDFVEFSITDETAKEGWIEEIEERQNFFVRPPVANVNQIAIVIAGTSPEPDFLLVDKLLITAERNGITPLIVINKIDLINEQELEEVKNIYVGTGYQVVAISKVGKRGYDELHEKLKGHRTVFAGQSGVGKSTILNNIMDAWVMETGEMSRIQRGKHTTRHVQLLPLDNDGYVVDTPGFSSLTLEGIEHAKLSSMYPEFIRLEGMCRFSGCSHIKEPGCAVKDSVQSGEISRVRYECYRRLYEELKLQYENRYR</sequence>
<feature type="binding site" evidence="10">
    <location>
        <begin position="165"/>
        <end position="173"/>
    </location>
    <ligand>
        <name>GTP</name>
        <dbReference type="ChEBI" id="CHEBI:37565"/>
    </ligand>
</feature>
<organism evidence="13 14">
    <name type="scientific">Thermoclostridium stercorarium subsp. thermolacticum DSM 2910</name>
    <dbReference type="NCBI Taxonomy" id="1121336"/>
    <lineage>
        <taxon>Bacteria</taxon>
        <taxon>Bacillati</taxon>
        <taxon>Bacillota</taxon>
        <taxon>Clostridia</taxon>
        <taxon>Eubacteriales</taxon>
        <taxon>Oscillospiraceae</taxon>
        <taxon>Thermoclostridium</taxon>
    </lineage>
</organism>
<evidence type="ECO:0000259" key="12">
    <source>
        <dbReference type="PROSITE" id="PS51721"/>
    </source>
</evidence>
<keyword evidence="6 10" id="KW-0378">Hydrolase</keyword>
<dbReference type="InterPro" id="IPR010914">
    <property type="entry name" value="RsgA_GTPase_dom"/>
</dbReference>
<keyword evidence="9 10" id="KW-0342">GTP-binding</keyword>
<evidence type="ECO:0000256" key="1">
    <source>
        <dbReference type="ARBA" id="ARBA00022490"/>
    </source>
</evidence>
<dbReference type="CDD" id="cd01854">
    <property type="entry name" value="YjeQ_EngC"/>
    <property type="match status" value="1"/>
</dbReference>
<evidence type="ECO:0000256" key="9">
    <source>
        <dbReference type="ARBA" id="ARBA00023134"/>
    </source>
</evidence>
<keyword evidence="1 10" id="KW-0963">Cytoplasm</keyword>
<feature type="binding site" evidence="10">
    <location>
        <position position="253"/>
    </location>
    <ligand>
        <name>Zn(2+)</name>
        <dbReference type="ChEBI" id="CHEBI:29105"/>
    </ligand>
</feature>
<evidence type="ECO:0000256" key="5">
    <source>
        <dbReference type="ARBA" id="ARBA00022741"/>
    </source>
</evidence>
<dbReference type="SUPFAM" id="SSF50249">
    <property type="entry name" value="Nucleic acid-binding proteins"/>
    <property type="match status" value="1"/>
</dbReference>
<protein>
    <recommendedName>
        <fullName evidence="10">Small ribosomal subunit biogenesis GTPase RsgA</fullName>
        <ecNumber evidence="10">3.6.1.-</ecNumber>
    </recommendedName>
</protein>
<comment type="subcellular location">
    <subcellularLocation>
        <location evidence="10">Cytoplasm</location>
    </subcellularLocation>
</comment>
<comment type="similarity">
    <text evidence="10">Belongs to the TRAFAC class YlqF/YawG GTPase family. RsgA subfamily.</text>
</comment>